<dbReference type="Pfam" id="PF01391">
    <property type="entry name" value="Collagen"/>
    <property type="match status" value="1"/>
</dbReference>
<evidence type="ECO:0000256" key="1">
    <source>
        <dbReference type="SAM" id="MobiDB-lite"/>
    </source>
</evidence>
<feature type="region of interest" description="Disordered" evidence="1">
    <location>
        <begin position="294"/>
        <end position="365"/>
    </location>
</feature>
<dbReference type="Pfam" id="PF24243">
    <property type="entry name" value="Phage_tail_C"/>
    <property type="match status" value="1"/>
</dbReference>
<name>A0AAP4BUU0_9CORY</name>
<sequence length="680" mass="72480">MRNLSIDVADFGGEWSEEDFLYLYAPRLRGSAGTAGRVVSTAKRRVKLTRGQATINNVEPGPLVVEFHCRNIRAGYREEVIIPDGSGVITLRAVLESQFTYSPPVVSAVQRSADKAAEAHKGAISAKVGAEQAREQAESTVTDAIRSNADRIRGAVAGDADRAVAAQKKSESARDAAQGHAGAAESARNAAQGHANTAQGHASDASGHASAAASSESEASKAAVRAEGARSEARDNWDNARAAQTGAEQARDAAQGHANTAQGHANTASTQATKSENAANRLWDSVAWNGDRLTVADRQSEPLTGPTGPRGATGERGPTGPRGATGERGPQGDAGPRGPAGTVDGLEPETIVRTNSEPTFGRRVNMSGDGSAYTIFKMTAGNKNLEQYLTSGGDLGFYDGSNRFVSKSDVFEHHTNVDMRENRITNLPEPDGANQPATKSYVDSSVEDARVELPDNLVRAGADGIRMGKHFTLEHDGSSNHSTSLFLKNGANEYEFFTNAAGKFGAWDKRHSRGLFQADRNVFDHQTAVNMGNNQLRGLPAPSANDHAANKRYVDESVSNVTVDTSDLATKTELAGKQDKNRILDQVAATNGPIRSIVNSDLLFANRILVTGESGRAGVLQPEENEHIANKVYVDEQVTPVRDRVAVLEERGGNSFWTGSRAEYDRLSRKDPNTLYIVGV</sequence>
<reference evidence="3" key="1">
    <citation type="submission" date="2023-05" db="EMBL/GenBank/DDBJ databases">
        <title>Metabolic capabilities are highly conserved among human nasal-associated Corynebacterium species in pangenomic analyses.</title>
        <authorList>
            <person name="Tran T.H."/>
            <person name="Roberts A.Q."/>
            <person name="Escapa I.F."/>
            <person name="Gao W."/>
            <person name="Conlan S."/>
            <person name="Kong H."/>
            <person name="Segre J.A."/>
            <person name="Kelly M.S."/>
            <person name="Lemon K.P."/>
        </authorList>
    </citation>
    <scope>NUCLEOTIDE SEQUENCE</scope>
    <source>
        <strain evidence="3">KPL2654</strain>
    </source>
</reference>
<evidence type="ECO:0000313" key="4">
    <source>
        <dbReference type="Proteomes" id="UP001226160"/>
    </source>
</evidence>
<accession>A0AAP4BUU0</accession>
<feature type="compositionally biased region" description="Low complexity" evidence="1">
    <location>
        <begin position="202"/>
        <end position="226"/>
    </location>
</feature>
<feature type="region of interest" description="Disordered" evidence="1">
    <location>
        <begin position="163"/>
        <end position="276"/>
    </location>
</feature>
<dbReference type="AlphaFoldDB" id="A0AAP4BUU0"/>
<dbReference type="RefSeq" id="WP_284589970.1">
    <property type="nucleotide sequence ID" value="NZ_JASNVP010000009.1"/>
</dbReference>
<feature type="region of interest" description="Disordered" evidence="1">
    <location>
        <begin position="126"/>
        <end position="145"/>
    </location>
</feature>
<feature type="compositionally biased region" description="Low complexity" evidence="1">
    <location>
        <begin position="175"/>
        <end position="188"/>
    </location>
</feature>
<protein>
    <recommendedName>
        <fullName evidence="2">Minor tail protein gp31 C-terminal domain-containing protein</fullName>
    </recommendedName>
</protein>
<organism evidence="3 4">
    <name type="scientific">Corynebacterium propinquum</name>
    <dbReference type="NCBI Taxonomy" id="43769"/>
    <lineage>
        <taxon>Bacteria</taxon>
        <taxon>Bacillati</taxon>
        <taxon>Actinomycetota</taxon>
        <taxon>Actinomycetes</taxon>
        <taxon>Mycobacteriales</taxon>
        <taxon>Corynebacteriaceae</taxon>
        <taxon>Corynebacterium</taxon>
    </lineage>
</organism>
<feature type="domain" description="Minor tail protein gp31 C-terminal" evidence="2">
    <location>
        <begin position="655"/>
        <end position="678"/>
    </location>
</feature>
<proteinExistence type="predicted"/>
<evidence type="ECO:0000259" key="2">
    <source>
        <dbReference type="Pfam" id="PF24243"/>
    </source>
</evidence>
<gene>
    <name evidence="3" type="ORF">QPX54_09810</name>
</gene>
<feature type="compositionally biased region" description="Basic and acidic residues" evidence="1">
    <location>
        <begin position="227"/>
        <end position="238"/>
    </location>
</feature>
<comment type="caution">
    <text evidence="3">The sequence shown here is derived from an EMBL/GenBank/DDBJ whole genome shotgun (WGS) entry which is preliminary data.</text>
</comment>
<feature type="compositionally biased region" description="Polar residues" evidence="1">
    <location>
        <begin position="257"/>
        <end position="276"/>
    </location>
</feature>
<dbReference type="InterPro" id="IPR008160">
    <property type="entry name" value="Collagen"/>
</dbReference>
<evidence type="ECO:0000313" key="3">
    <source>
        <dbReference type="EMBL" id="MDK4326795.1"/>
    </source>
</evidence>
<dbReference type="Proteomes" id="UP001226160">
    <property type="component" value="Unassembled WGS sequence"/>
</dbReference>
<dbReference type="EMBL" id="JASNVP010000009">
    <property type="protein sequence ID" value="MDK4326795.1"/>
    <property type="molecule type" value="Genomic_DNA"/>
</dbReference>
<dbReference type="InterPro" id="IPR056923">
    <property type="entry name" value="Minor_tail_gp31_C"/>
</dbReference>